<accession>A0ABY7W368</accession>
<organism evidence="1 2">
    <name type="scientific">Lentisphaera profundi</name>
    <dbReference type="NCBI Taxonomy" id="1658616"/>
    <lineage>
        <taxon>Bacteria</taxon>
        <taxon>Pseudomonadati</taxon>
        <taxon>Lentisphaerota</taxon>
        <taxon>Lentisphaeria</taxon>
        <taxon>Lentisphaerales</taxon>
        <taxon>Lentisphaeraceae</taxon>
        <taxon>Lentisphaera</taxon>
    </lineage>
</organism>
<name>A0ABY7W368_9BACT</name>
<evidence type="ECO:0000313" key="2">
    <source>
        <dbReference type="Proteomes" id="UP001214250"/>
    </source>
</evidence>
<protein>
    <recommendedName>
        <fullName evidence="3">Xylose isomerase-like TIM barrel domain-containing protein</fullName>
    </recommendedName>
</protein>
<keyword evidence="2" id="KW-1185">Reference proteome</keyword>
<gene>
    <name evidence="1" type="ORF">PQO03_16450</name>
</gene>
<sequence>MIYPDLPNESLPAALKAIAQKRKISNLLLLFLDFYISEEQFCEVRNNDFANCNLPETISDLRHYGYDIEMPANADEYRSQIFPAIMEMHAKAGYYGVQVPVGSIPFDKNGLLTPEAITLIKQQISIIASAGLNISAVGGSWDPDWTQCIKPQGQAAQLMGSKFLYGPFSTPFLLFPKGASSGQASTEWLEQQHLDFQKLFKQEIGPYLKSLGITMSEEPLQRFERMPARLKECTKLALSEGMDEFSIMIDTCHEFADGQGPEAYRHHVKQLAEANKLSGAHISAVHRGKIYESWFNQQFFNDFFGPLFEHGFDGEIAIETFDATDPVVEVAKINRKKFAHPLGVLINQLNYTCNMLADIH</sequence>
<proteinExistence type="predicted"/>
<dbReference type="Gene3D" id="3.20.20.150">
    <property type="entry name" value="Divalent-metal-dependent TIM barrel enzymes"/>
    <property type="match status" value="1"/>
</dbReference>
<dbReference type="InterPro" id="IPR036237">
    <property type="entry name" value="Xyl_isomerase-like_sf"/>
</dbReference>
<dbReference type="SUPFAM" id="SSF51658">
    <property type="entry name" value="Xylose isomerase-like"/>
    <property type="match status" value="1"/>
</dbReference>
<dbReference type="EMBL" id="CP117812">
    <property type="protein sequence ID" value="WDE99429.1"/>
    <property type="molecule type" value="Genomic_DNA"/>
</dbReference>
<evidence type="ECO:0008006" key="3">
    <source>
        <dbReference type="Google" id="ProtNLM"/>
    </source>
</evidence>
<dbReference type="RefSeq" id="WP_274154284.1">
    <property type="nucleotide sequence ID" value="NZ_CP117812.1"/>
</dbReference>
<reference evidence="1 2" key="1">
    <citation type="submission" date="2023-02" db="EMBL/GenBank/DDBJ databases">
        <title>Genome sequence of Lentisphaera profundi SAORIC-696.</title>
        <authorList>
            <person name="Kim e."/>
            <person name="Cho J.-C."/>
            <person name="Choi A."/>
            <person name="Kang I."/>
        </authorList>
    </citation>
    <scope>NUCLEOTIDE SEQUENCE [LARGE SCALE GENOMIC DNA]</scope>
    <source>
        <strain evidence="1 2">SAORIC-696</strain>
    </source>
</reference>
<dbReference type="Proteomes" id="UP001214250">
    <property type="component" value="Chromosome 2"/>
</dbReference>
<evidence type="ECO:0000313" key="1">
    <source>
        <dbReference type="EMBL" id="WDE99429.1"/>
    </source>
</evidence>